<keyword evidence="3" id="KW-1185">Reference proteome</keyword>
<evidence type="ECO:0000256" key="1">
    <source>
        <dbReference type="SAM" id="MobiDB-lite"/>
    </source>
</evidence>
<organism evidence="2 3">
    <name type="scientific">Pleurodeles waltl</name>
    <name type="common">Iberian ribbed newt</name>
    <dbReference type="NCBI Taxonomy" id="8319"/>
    <lineage>
        <taxon>Eukaryota</taxon>
        <taxon>Metazoa</taxon>
        <taxon>Chordata</taxon>
        <taxon>Craniata</taxon>
        <taxon>Vertebrata</taxon>
        <taxon>Euteleostomi</taxon>
        <taxon>Amphibia</taxon>
        <taxon>Batrachia</taxon>
        <taxon>Caudata</taxon>
        <taxon>Salamandroidea</taxon>
        <taxon>Salamandridae</taxon>
        <taxon>Pleurodelinae</taxon>
        <taxon>Pleurodeles</taxon>
    </lineage>
</organism>
<feature type="region of interest" description="Disordered" evidence="1">
    <location>
        <begin position="1"/>
        <end position="26"/>
    </location>
</feature>
<reference evidence="2" key="1">
    <citation type="journal article" date="2022" name="bioRxiv">
        <title>Sequencing and chromosome-scale assembly of the giantPleurodeles waltlgenome.</title>
        <authorList>
            <person name="Brown T."/>
            <person name="Elewa A."/>
            <person name="Iarovenko S."/>
            <person name="Subramanian E."/>
            <person name="Araus A.J."/>
            <person name="Petzold A."/>
            <person name="Susuki M."/>
            <person name="Suzuki K.-i.T."/>
            <person name="Hayashi T."/>
            <person name="Toyoda A."/>
            <person name="Oliveira C."/>
            <person name="Osipova E."/>
            <person name="Leigh N.D."/>
            <person name="Simon A."/>
            <person name="Yun M.H."/>
        </authorList>
    </citation>
    <scope>NUCLEOTIDE SEQUENCE</scope>
    <source>
        <strain evidence="2">20211129_DDA</strain>
        <tissue evidence="2">Liver</tissue>
    </source>
</reference>
<sequence>MRGRGSLVDTSRSPPPGRLILRPGTRTRPTRVQGRLFFCSGRPFLLERGCLFQVRPSRPRHGPAYPTRLGGPPVARSGL</sequence>
<proteinExistence type="predicted"/>
<dbReference type="AlphaFoldDB" id="A0AAV7NEP3"/>
<dbReference type="Proteomes" id="UP001066276">
    <property type="component" value="Chromosome 8"/>
</dbReference>
<accession>A0AAV7NEP3</accession>
<comment type="caution">
    <text evidence="2">The sequence shown here is derived from an EMBL/GenBank/DDBJ whole genome shotgun (WGS) entry which is preliminary data.</text>
</comment>
<feature type="region of interest" description="Disordered" evidence="1">
    <location>
        <begin position="57"/>
        <end position="79"/>
    </location>
</feature>
<name>A0AAV7NEP3_PLEWA</name>
<evidence type="ECO:0000313" key="3">
    <source>
        <dbReference type="Proteomes" id="UP001066276"/>
    </source>
</evidence>
<gene>
    <name evidence="2" type="ORF">NDU88_002813</name>
</gene>
<evidence type="ECO:0000313" key="2">
    <source>
        <dbReference type="EMBL" id="KAJ1114578.1"/>
    </source>
</evidence>
<dbReference type="EMBL" id="JANPWB010000012">
    <property type="protein sequence ID" value="KAJ1114578.1"/>
    <property type="molecule type" value="Genomic_DNA"/>
</dbReference>
<protein>
    <submittedName>
        <fullName evidence="2">Uncharacterized protein</fullName>
    </submittedName>
</protein>